<dbReference type="Proteomes" id="UP001188597">
    <property type="component" value="Unassembled WGS sequence"/>
</dbReference>
<feature type="non-terminal residue" evidence="2">
    <location>
        <position position="69"/>
    </location>
</feature>
<evidence type="ECO:0000313" key="2">
    <source>
        <dbReference type="EMBL" id="KAK3012764.1"/>
    </source>
</evidence>
<accession>A0AA89AQ87</accession>
<evidence type="ECO:0000256" key="1">
    <source>
        <dbReference type="ARBA" id="ARBA00022505"/>
    </source>
</evidence>
<dbReference type="GO" id="GO:0016491">
    <property type="term" value="F:oxidoreductase activity"/>
    <property type="evidence" value="ECO:0007669"/>
    <property type="project" value="InterPro"/>
</dbReference>
<dbReference type="PANTHER" id="PTHR11908">
    <property type="entry name" value="XANTHINE DEHYDROGENASE"/>
    <property type="match status" value="1"/>
</dbReference>
<name>A0AA89AQ87_9ASTE</name>
<dbReference type="Gene3D" id="3.30.365.10">
    <property type="entry name" value="Aldehyde oxidase/xanthine dehydrogenase, molybdopterin binding domain"/>
    <property type="match status" value="1"/>
</dbReference>
<evidence type="ECO:0008006" key="4">
    <source>
        <dbReference type="Google" id="ProtNLM"/>
    </source>
</evidence>
<keyword evidence="3" id="KW-1185">Reference proteome</keyword>
<evidence type="ECO:0000313" key="3">
    <source>
        <dbReference type="Proteomes" id="UP001188597"/>
    </source>
</evidence>
<dbReference type="PANTHER" id="PTHR11908:SF132">
    <property type="entry name" value="ALDEHYDE OXIDASE 1-RELATED"/>
    <property type="match status" value="1"/>
</dbReference>
<dbReference type="GO" id="GO:0005506">
    <property type="term" value="F:iron ion binding"/>
    <property type="evidence" value="ECO:0007669"/>
    <property type="project" value="InterPro"/>
</dbReference>
<keyword evidence="1" id="KW-0500">Molybdenum</keyword>
<reference evidence="2" key="1">
    <citation type="submission" date="2022-12" db="EMBL/GenBank/DDBJ databases">
        <title>Draft genome assemblies for two species of Escallonia (Escalloniales).</title>
        <authorList>
            <person name="Chanderbali A."/>
            <person name="Dervinis C."/>
            <person name="Anghel I."/>
            <person name="Soltis D."/>
            <person name="Soltis P."/>
            <person name="Zapata F."/>
        </authorList>
    </citation>
    <scope>NUCLEOTIDE SEQUENCE</scope>
    <source>
        <strain evidence="2">UCBG64.0493</strain>
        <tissue evidence="2">Leaf</tissue>
    </source>
</reference>
<protein>
    <recommendedName>
        <fullName evidence="4">Xanthine dehydrogenase</fullName>
    </recommendedName>
</protein>
<organism evidence="2 3">
    <name type="scientific">Escallonia herrerae</name>
    <dbReference type="NCBI Taxonomy" id="1293975"/>
    <lineage>
        <taxon>Eukaryota</taxon>
        <taxon>Viridiplantae</taxon>
        <taxon>Streptophyta</taxon>
        <taxon>Embryophyta</taxon>
        <taxon>Tracheophyta</taxon>
        <taxon>Spermatophyta</taxon>
        <taxon>Magnoliopsida</taxon>
        <taxon>eudicotyledons</taxon>
        <taxon>Gunneridae</taxon>
        <taxon>Pentapetalae</taxon>
        <taxon>asterids</taxon>
        <taxon>campanulids</taxon>
        <taxon>Escalloniales</taxon>
        <taxon>Escalloniaceae</taxon>
        <taxon>Escallonia</taxon>
    </lineage>
</organism>
<dbReference type="AlphaFoldDB" id="A0AA89AQ87"/>
<dbReference type="InterPro" id="IPR016208">
    <property type="entry name" value="Ald_Oxase/xanthine_DH-like"/>
</dbReference>
<proteinExistence type="predicted"/>
<sequence length="69" mass="7352">MSCADMQASTQFVIGGDHASGEPPLLLAVSVHCATIAAIKEARKQLRSWSALEESDLPFQLEVPATMPV</sequence>
<gene>
    <name evidence="2" type="ORF">RJ639_009178</name>
</gene>
<dbReference type="EMBL" id="JAVXUP010001350">
    <property type="protein sequence ID" value="KAK3012764.1"/>
    <property type="molecule type" value="Genomic_DNA"/>
</dbReference>
<comment type="caution">
    <text evidence="2">The sequence shown here is derived from an EMBL/GenBank/DDBJ whole genome shotgun (WGS) entry which is preliminary data.</text>
</comment>